<proteinExistence type="predicted"/>
<dbReference type="Gramene" id="TuG1812G0600000086.01.T01">
    <property type="protein sequence ID" value="TuG1812G0600000086.01.T01.cds326002"/>
    <property type="gene ID" value="TuG1812G0600000086.01"/>
</dbReference>
<name>A0A8R7QP62_TRIUA</name>
<keyword evidence="2" id="KW-1185">Reference proteome</keyword>
<reference evidence="1" key="3">
    <citation type="submission" date="2022-06" db="UniProtKB">
        <authorList>
            <consortium name="EnsemblPlants"/>
        </authorList>
    </citation>
    <scope>IDENTIFICATION</scope>
</reference>
<reference evidence="2" key="1">
    <citation type="journal article" date="2013" name="Nature">
        <title>Draft genome of the wheat A-genome progenitor Triticum urartu.</title>
        <authorList>
            <person name="Ling H.Q."/>
            <person name="Zhao S."/>
            <person name="Liu D."/>
            <person name="Wang J."/>
            <person name="Sun H."/>
            <person name="Zhang C."/>
            <person name="Fan H."/>
            <person name="Li D."/>
            <person name="Dong L."/>
            <person name="Tao Y."/>
            <person name="Gao C."/>
            <person name="Wu H."/>
            <person name="Li Y."/>
            <person name="Cui Y."/>
            <person name="Guo X."/>
            <person name="Zheng S."/>
            <person name="Wang B."/>
            <person name="Yu K."/>
            <person name="Liang Q."/>
            <person name="Yang W."/>
            <person name="Lou X."/>
            <person name="Chen J."/>
            <person name="Feng M."/>
            <person name="Jian J."/>
            <person name="Zhang X."/>
            <person name="Luo G."/>
            <person name="Jiang Y."/>
            <person name="Liu J."/>
            <person name="Wang Z."/>
            <person name="Sha Y."/>
            <person name="Zhang B."/>
            <person name="Wu H."/>
            <person name="Tang D."/>
            <person name="Shen Q."/>
            <person name="Xue P."/>
            <person name="Zou S."/>
            <person name="Wang X."/>
            <person name="Liu X."/>
            <person name="Wang F."/>
            <person name="Yang Y."/>
            <person name="An X."/>
            <person name="Dong Z."/>
            <person name="Zhang K."/>
            <person name="Zhang X."/>
            <person name="Luo M.C."/>
            <person name="Dvorak J."/>
            <person name="Tong Y."/>
            <person name="Wang J."/>
            <person name="Yang H."/>
            <person name="Li Z."/>
            <person name="Wang D."/>
            <person name="Zhang A."/>
            <person name="Wang J."/>
        </authorList>
    </citation>
    <scope>NUCLEOTIDE SEQUENCE</scope>
    <source>
        <strain evidence="2">cv. G1812</strain>
    </source>
</reference>
<dbReference type="AlphaFoldDB" id="A0A8R7QP62"/>
<protein>
    <submittedName>
        <fullName evidence="1">Uncharacterized protein</fullName>
    </submittedName>
</protein>
<reference evidence="1" key="2">
    <citation type="submission" date="2018-03" db="EMBL/GenBank/DDBJ databases">
        <title>The Triticum urartu genome reveals the dynamic nature of wheat genome evolution.</title>
        <authorList>
            <person name="Ling H."/>
            <person name="Ma B."/>
            <person name="Shi X."/>
            <person name="Liu H."/>
            <person name="Dong L."/>
            <person name="Sun H."/>
            <person name="Cao Y."/>
            <person name="Gao Q."/>
            <person name="Zheng S."/>
            <person name="Li Y."/>
            <person name="Yu Y."/>
            <person name="Du H."/>
            <person name="Qi M."/>
            <person name="Li Y."/>
            <person name="Yu H."/>
            <person name="Cui Y."/>
            <person name="Wang N."/>
            <person name="Chen C."/>
            <person name="Wu H."/>
            <person name="Zhao Y."/>
            <person name="Zhang J."/>
            <person name="Li Y."/>
            <person name="Zhou W."/>
            <person name="Zhang B."/>
            <person name="Hu W."/>
            <person name="Eijk M."/>
            <person name="Tang J."/>
            <person name="Witsenboer H."/>
            <person name="Zhao S."/>
            <person name="Li Z."/>
            <person name="Zhang A."/>
            <person name="Wang D."/>
            <person name="Liang C."/>
        </authorList>
    </citation>
    <scope>NUCLEOTIDE SEQUENCE [LARGE SCALE GENOMIC DNA]</scope>
    <source>
        <strain evidence="1">cv. G1812</strain>
    </source>
</reference>
<dbReference type="Proteomes" id="UP000015106">
    <property type="component" value="Chromosome 6"/>
</dbReference>
<evidence type="ECO:0000313" key="2">
    <source>
        <dbReference type="Proteomes" id="UP000015106"/>
    </source>
</evidence>
<evidence type="ECO:0000313" key="1">
    <source>
        <dbReference type="EnsemblPlants" id="TuG1812G0600000086.01.T01.cds326002"/>
    </source>
</evidence>
<dbReference type="EnsemblPlants" id="TuG1812G0600000086.01.T01">
    <property type="protein sequence ID" value="TuG1812G0600000086.01.T01.cds326002"/>
    <property type="gene ID" value="TuG1812G0600000086.01"/>
</dbReference>
<sequence>MQEEDDDDDPIHEGEATMHDHLAAAWVKPMAMWARRSYSRSWAATGTARAGAPLQASSQLRDAPSAAMSCCMARPYTLACRLSSASRSRSAAPPYCSRQWSNRARSAPASASSSARSSILASVLAAWSTAILVASTARPWIPADAEASALRASAFRDRTQWS</sequence>
<accession>A0A8R7QP62</accession>
<organism evidence="1 2">
    <name type="scientific">Triticum urartu</name>
    <name type="common">Red wild einkorn</name>
    <name type="synonym">Crithodium urartu</name>
    <dbReference type="NCBI Taxonomy" id="4572"/>
    <lineage>
        <taxon>Eukaryota</taxon>
        <taxon>Viridiplantae</taxon>
        <taxon>Streptophyta</taxon>
        <taxon>Embryophyta</taxon>
        <taxon>Tracheophyta</taxon>
        <taxon>Spermatophyta</taxon>
        <taxon>Magnoliopsida</taxon>
        <taxon>Liliopsida</taxon>
        <taxon>Poales</taxon>
        <taxon>Poaceae</taxon>
        <taxon>BOP clade</taxon>
        <taxon>Pooideae</taxon>
        <taxon>Triticodae</taxon>
        <taxon>Triticeae</taxon>
        <taxon>Triticinae</taxon>
        <taxon>Triticum</taxon>
    </lineage>
</organism>